<feature type="transmembrane region" description="Helical" evidence="8">
    <location>
        <begin position="262"/>
        <end position="280"/>
    </location>
</feature>
<gene>
    <name evidence="9" type="ORF">LTR62_001907</name>
</gene>
<accession>A0AAN7YM66</accession>
<dbReference type="PANTHER" id="PTHR10981">
    <property type="entry name" value="BATTENIN"/>
    <property type="match status" value="1"/>
</dbReference>
<keyword evidence="8" id="KW-0926">Vacuole</keyword>
<organism evidence="9 10">
    <name type="scientific">Meristemomyces frigidus</name>
    <dbReference type="NCBI Taxonomy" id="1508187"/>
    <lineage>
        <taxon>Eukaryota</taxon>
        <taxon>Fungi</taxon>
        <taxon>Dikarya</taxon>
        <taxon>Ascomycota</taxon>
        <taxon>Pezizomycotina</taxon>
        <taxon>Dothideomycetes</taxon>
        <taxon>Dothideomycetidae</taxon>
        <taxon>Mycosphaerellales</taxon>
        <taxon>Teratosphaeriaceae</taxon>
        <taxon>Meristemomyces</taxon>
    </lineage>
</organism>
<dbReference type="PIRSF" id="PIRSF015974">
    <property type="entry name" value="CLN3_BTN1"/>
    <property type="match status" value="1"/>
</dbReference>
<dbReference type="Pfam" id="PF02487">
    <property type="entry name" value="CLN3"/>
    <property type="match status" value="1"/>
</dbReference>
<feature type="transmembrane region" description="Helical" evidence="8">
    <location>
        <begin position="104"/>
        <end position="125"/>
    </location>
</feature>
<evidence type="ECO:0000256" key="4">
    <source>
        <dbReference type="ARBA" id="ARBA00022692"/>
    </source>
</evidence>
<dbReference type="AlphaFoldDB" id="A0AAN7YM66"/>
<evidence type="ECO:0000313" key="9">
    <source>
        <dbReference type="EMBL" id="KAK5107057.1"/>
    </source>
</evidence>
<feature type="transmembrane region" description="Helical" evidence="8">
    <location>
        <begin position="170"/>
        <end position="190"/>
    </location>
</feature>
<sequence length="434" mass="46595">MHLTRAKARSALAGIDLRVAIAFWLFGLINNIFYVIILSAALDLVGPNIPKATVLLSSIIPGLATKLIVPYLIHLIPYSARVVVLAVLSTCGMLIVALSPAHAVVAKVAGIVLANISSGAGEVHFLALTHFYGTTSLAAWGSGTGGAGLLGAGAYALATTTFGFSVRTTLLSSAVIPVGMVLSFFCLLPLDPLKTAGSKGSEYDPLPVDEQPERHEIEEEAAGLLTRDESAAAVSTISTMPRSGAHFLLQDLQTKLHRAKGLLIPYMLPLFLVYASEYTINQGVAPTLLFPLASTPFKQYRAFYPTYGAIYQLGVFISRSSLPFIRIRTLYVPSVLQLLNLVLLTAQALFMFIPSVWLIFGIVLWEGLLGGLVYVSTYAAVREEVEERDREFSLGAVTVSDSAGIFVAGLVGVVLEGQLCSWQVAHGRDWCRRL</sequence>
<evidence type="ECO:0000256" key="8">
    <source>
        <dbReference type="RuleBase" id="RU361113"/>
    </source>
</evidence>
<feature type="transmembrane region" description="Helical" evidence="8">
    <location>
        <begin position="330"/>
        <end position="350"/>
    </location>
</feature>
<dbReference type="EMBL" id="JAVRRL010000143">
    <property type="protein sequence ID" value="KAK5107057.1"/>
    <property type="molecule type" value="Genomic_DNA"/>
</dbReference>
<evidence type="ECO:0000313" key="10">
    <source>
        <dbReference type="Proteomes" id="UP001310890"/>
    </source>
</evidence>
<feature type="transmembrane region" description="Helical" evidence="8">
    <location>
        <begin position="300"/>
        <end position="318"/>
    </location>
</feature>
<evidence type="ECO:0000256" key="6">
    <source>
        <dbReference type="ARBA" id="ARBA00022989"/>
    </source>
</evidence>
<dbReference type="InterPro" id="IPR036259">
    <property type="entry name" value="MFS_trans_sf"/>
</dbReference>
<feature type="transmembrane region" description="Helical" evidence="8">
    <location>
        <begin position="21"/>
        <end position="42"/>
    </location>
</feature>
<keyword evidence="7 8" id="KW-0472">Membrane</keyword>
<feature type="transmembrane region" description="Helical" evidence="8">
    <location>
        <begin position="137"/>
        <end position="158"/>
    </location>
</feature>
<comment type="caution">
    <text evidence="9">The sequence shown here is derived from an EMBL/GenBank/DDBJ whole genome shotgun (WGS) entry which is preliminary data.</text>
</comment>
<comment type="similarity">
    <text evidence="2 8">Belongs to the battenin family.</text>
</comment>
<keyword evidence="5" id="KW-0029">Amino-acid transport</keyword>
<dbReference type="Gene3D" id="1.20.1250.20">
    <property type="entry name" value="MFS general substrate transporter like domains"/>
    <property type="match status" value="1"/>
</dbReference>
<name>A0AAN7YM66_9PEZI</name>
<evidence type="ECO:0000256" key="1">
    <source>
        <dbReference type="ARBA" id="ARBA00004127"/>
    </source>
</evidence>
<evidence type="ECO:0000256" key="7">
    <source>
        <dbReference type="ARBA" id="ARBA00023136"/>
    </source>
</evidence>
<evidence type="ECO:0000256" key="2">
    <source>
        <dbReference type="ARBA" id="ARBA00007467"/>
    </source>
</evidence>
<dbReference type="GO" id="GO:0006865">
    <property type="term" value="P:amino acid transport"/>
    <property type="evidence" value="ECO:0007669"/>
    <property type="project" value="UniProtKB-KW"/>
</dbReference>
<evidence type="ECO:0000256" key="3">
    <source>
        <dbReference type="ARBA" id="ARBA00022448"/>
    </source>
</evidence>
<feature type="transmembrane region" description="Helical" evidence="8">
    <location>
        <begin position="80"/>
        <end position="98"/>
    </location>
</feature>
<feature type="transmembrane region" description="Helical" evidence="8">
    <location>
        <begin position="392"/>
        <end position="415"/>
    </location>
</feature>
<dbReference type="InterPro" id="IPR018460">
    <property type="entry name" value="Battenin_disease_Cln3_subgr"/>
</dbReference>
<dbReference type="GO" id="GO:0005774">
    <property type="term" value="C:vacuolar membrane"/>
    <property type="evidence" value="ECO:0007669"/>
    <property type="project" value="UniProtKB-SubCell"/>
</dbReference>
<dbReference type="SUPFAM" id="SSF103473">
    <property type="entry name" value="MFS general substrate transporter"/>
    <property type="match status" value="1"/>
</dbReference>
<comment type="subcellular location">
    <subcellularLocation>
        <location evidence="1">Endomembrane system</location>
        <topology evidence="1">Multi-pass membrane protein</topology>
    </subcellularLocation>
    <subcellularLocation>
        <location evidence="8">Vacuole membrane</location>
        <topology evidence="8">Multi-pass membrane protein</topology>
    </subcellularLocation>
</comment>
<dbReference type="PANTHER" id="PTHR10981:SF0">
    <property type="entry name" value="BATTENIN"/>
    <property type="match status" value="1"/>
</dbReference>
<protein>
    <recommendedName>
        <fullName evidence="8">Protein BTN</fullName>
    </recommendedName>
</protein>
<reference evidence="9" key="1">
    <citation type="submission" date="2023-08" db="EMBL/GenBank/DDBJ databases">
        <title>Black Yeasts Isolated from many extreme environments.</title>
        <authorList>
            <person name="Coleine C."/>
            <person name="Stajich J.E."/>
            <person name="Selbmann L."/>
        </authorList>
    </citation>
    <scope>NUCLEOTIDE SEQUENCE</scope>
    <source>
        <strain evidence="9">CCFEE 5401</strain>
    </source>
</reference>
<feature type="transmembrane region" description="Helical" evidence="8">
    <location>
        <begin position="54"/>
        <end position="73"/>
    </location>
</feature>
<dbReference type="InterPro" id="IPR003492">
    <property type="entry name" value="Battenin_disease_Cln3"/>
</dbReference>
<dbReference type="GO" id="GO:0051453">
    <property type="term" value="P:regulation of intracellular pH"/>
    <property type="evidence" value="ECO:0007669"/>
    <property type="project" value="TreeGrafter"/>
</dbReference>
<evidence type="ECO:0000256" key="5">
    <source>
        <dbReference type="ARBA" id="ARBA00022970"/>
    </source>
</evidence>
<proteinExistence type="inferred from homology"/>
<dbReference type="Proteomes" id="UP001310890">
    <property type="component" value="Unassembled WGS sequence"/>
</dbReference>
<keyword evidence="4 8" id="KW-0812">Transmembrane</keyword>
<feature type="transmembrane region" description="Helical" evidence="8">
    <location>
        <begin position="356"/>
        <end position="380"/>
    </location>
</feature>
<keyword evidence="6 8" id="KW-1133">Transmembrane helix</keyword>
<dbReference type="GO" id="GO:0012505">
    <property type="term" value="C:endomembrane system"/>
    <property type="evidence" value="ECO:0007669"/>
    <property type="project" value="UniProtKB-SubCell"/>
</dbReference>
<keyword evidence="3" id="KW-0813">Transport</keyword>
<dbReference type="PRINTS" id="PR01315">
    <property type="entry name" value="BATTENIN"/>
</dbReference>